<keyword evidence="8 14" id="KW-0418">Kinase</keyword>
<dbReference type="InterPro" id="IPR003755">
    <property type="entry name" value="HPr(Ser)_kin/Pase"/>
</dbReference>
<sequence length="307" mass="35260">MNYISLREIIEELDLEVIYASSDIDDIKIYSIEISRPGLQIGGYFNKFVPDRIQIIGNAEWYYYETLPLEERIKNMDMYFSYDMPALIFSRNLDVFPEMIHLAKKYDRTILRSKRTTASLSNKMASFIELELAPETRVHGVFVEVFGIGVLITGKSGVGKSETALDLVTRGHRLISDDTVMIKDIEGRLMGKSPVITRHFMEIRGLGILDIERLYGVGSVKNYEYIDLVVELELWNEDTEYDRIGLDESFTRVLNLEIPTATIPVRPGRNVAMILEVAVRNFRQKLLGYNAAEELNERIKSNSINKK</sequence>
<evidence type="ECO:0000256" key="14">
    <source>
        <dbReference type="HAMAP-Rule" id="MF_01249"/>
    </source>
</evidence>
<dbReference type="CDD" id="cd01918">
    <property type="entry name" value="HprK_C"/>
    <property type="match status" value="1"/>
</dbReference>
<evidence type="ECO:0000259" key="15">
    <source>
        <dbReference type="Pfam" id="PF02603"/>
    </source>
</evidence>
<keyword evidence="11 14" id="KW-0511">Multifunctional enzyme</keyword>
<feature type="active site" description="Proton acceptor; for phosphorylation activity. Proton donor; for dephosphorylation activity" evidence="14">
    <location>
        <position position="178"/>
    </location>
</feature>
<comment type="similarity">
    <text evidence="3 14">Belongs to the HPrK/P family.</text>
</comment>
<dbReference type="GO" id="GO:0000155">
    <property type="term" value="F:phosphorelay sensor kinase activity"/>
    <property type="evidence" value="ECO:0007669"/>
    <property type="project" value="InterPro"/>
</dbReference>
<evidence type="ECO:0000256" key="7">
    <source>
        <dbReference type="ARBA" id="ARBA00022741"/>
    </source>
</evidence>
<evidence type="ECO:0000313" key="18">
    <source>
        <dbReference type="Proteomes" id="UP000186112"/>
    </source>
</evidence>
<keyword evidence="4 14" id="KW-0723">Serine/threonine-protein kinase</keyword>
<dbReference type="Pfam" id="PF02603">
    <property type="entry name" value="Hpr_kinase_N"/>
    <property type="match status" value="1"/>
</dbReference>
<dbReference type="EMBL" id="LTDM01000010">
    <property type="protein sequence ID" value="OLS03290.1"/>
    <property type="molecule type" value="Genomic_DNA"/>
</dbReference>
<dbReference type="EC" id="2.7.4.-" evidence="14"/>
<dbReference type="GO" id="GO:0006109">
    <property type="term" value="P:regulation of carbohydrate metabolic process"/>
    <property type="evidence" value="ECO:0007669"/>
    <property type="project" value="UniProtKB-UniRule"/>
</dbReference>
<comment type="miscellaneous">
    <text evidence="14">Both phosphorylation and phosphorolysis are carried out by the same active site and suggest a common mechanism for both reactions.</text>
</comment>
<name>A0A1U7M7R0_TISCR</name>
<dbReference type="PANTHER" id="PTHR30305">
    <property type="entry name" value="PROTEIN YJDM-RELATED"/>
    <property type="match status" value="1"/>
</dbReference>
<evidence type="ECO:0000256" key="2">
    <source>
        <dbReference type="ARBA" id="ARBA00001946"/>
    </source>
</evidence>
<comment type="domain">
    <text evidence="14">The Walker A ATP-binding motif also binds Pi and PPi.</text>
</comment>
<feature type="region of interest" description="Important for the catalytic mechanism of both phosphorylation and dephosphorylation" evidence="14">
    <location>
        <begin position="201"/>
        <end position="210"/>
    </location>
</feature>
<dbReference type="Pfam" id="PF07475">
    <property type="entry name" value="Hpr_kinase_C"/>
    <property type="match status" value="1"/>
</dbReference>
<dbReference type="Gene3D" id="3.40.1390.20">
    <property type="entry name" value="HprK N-terminal domain-like"/>
    <property type="match status" value="1"/>
</dbReference>
<evidence type="ECO:0000256" key="10">
    <source>
        <dbReference type="ARBA" id="ARBA00022842"/>
    </source>
</evidence>
<dbReference type="SUPFAM" id="SSF53795">
    <property type="entry name" value="PEP carboxykinase-like"/>
    <property type="match status" value="1"/>
</dbReference>
<dbReference type="EC" id="2.7.11.-" evidence="14"/>
<dbReference type="InterPro" id="IPR027417">
    <property type="entry name" value="P-loop_NTPase"/>
</dbReference>
<evidence type="ECO:0000256" key="12">
    <source>
        <dbReference type="ARBA" id="ARBA00023277"/>
    </source>
</evidence>
<comment type="catalytic activity">
    <reaction evidence="13 14">
        <text>[HPr protein]-O-phospho-L-serine + phosphate + H(+) = [HPr protein]-L-serine + diphosphate</text>
        <dbReference type="Rhea" id="RHEA:46604"/>
        <dbReference type="Rhea" id="RHEA-COMP:11602"/>
        <dbReference type="Rhea" id="RHEA-COMP:11603"/>
        <dbReference type="ChEBI" id="CHEBI:15378"/>
        <dbReference type="ChEBI" id="CHEBI:29999"/>
        <dbReference type="ChEBI" id="CHEBI:33019"/>
        <dbReference type="ChEBI" id="CHEBI:43474"/>
        <dbReference type="ChEBI" id="CHEBI:83421"/>
    </reaction>
</comment>
<keyword evidence="9 14" id="KW-0067">ATP-binding</keyword>
<feature type="binding site" evidence="14">
    <location>
        <begin position="154"/>
        <end position="161"/>
    </location>
    <ligand>
        <name>ATP</name>
        <dbReference type="ChEBI" id="CHEBI:30616"/>
    </ligand>
</feature>
<comment type="function">
    <text evidence="14">Catalyzes the ATP- as well as the pyrophosphate-dependent phosphorylation of a specific serine residue in HPr, a phosphocarrier protein of the phosphoenolpyruvate-dependent sugar phosphotransferase system (PTS). HprK/P also catalyzes the pyrophosphate-producing, inorganic phosphate-dependent dephosphorylation (phosphorolysis) of seryl-phosphorylated HPr (P-Ser-HPr). The two antagonistic activities of HprK/P are regulated by several intracellular metabolites, which change their concentration in response to the absence or presence of rapidly metabolisable carbon sources (glucose, fructose, etc.) in the growth medium. Therefore, by controlling the phosphorylation state of HPr, HPrK/P is a sensor enzyme that plays a major role in the regulation of carbon metabolism and sugar transport: it mediates carbon catabolite repression (CCR), and regulates PTS-catalyzed carbohydrate uptake and inducer exclusion.</text>
</comment>
<evidence type="ECO:0000256" key="5">
    <source>
        <dbReference type="ARBA" id="ARBA00022679"/>
    </source>
</evidence>
<dbReference type="NCBIfam" id="TIGR00679">
    <property type="entry name" value="hpr-ser"/>
    <property type="match status" value="1"/>
</dbReference>
<dbReference type="InterPro" id="IPR028979">
    <property type="entry name" value="Ser_kin/Pase_Hpr-like_N_sf"/>
</dbReference>
<evidence type="ECO:0000256" key="13">
    <source>
        <dbReference type="ARBA" id="ARBA00047657"/>
    </source>
</evidence>
<feature type="domain" description="HPr kinase/phosphorylase C-terminal" evidence="16">
    <location>
        <begin position="131"/>
        <end position="298"/>
    </location>
</feature>
<dbReference type="FunFam" id="3.40.50.300:FF:000174">
    <property type="entry name" value="HPr kinase/phosphorylase"/>
    <property type="match status" value="1"/>
</dbReference>
<reference evidence="17 18" key="1">
    <citation type="submission" date="2016-02" db="EMBL/GenBank/DDBJ databases">
        <title>Genome sequence of Tissierella creatinophila DSM 6911.</title>
        <authorList>
            <person name="Poehlein A."/>
            <person name="Daniel R."/>
        </authorList>
    </citation>
    <scope>NUCLEOTIDE SEQUENCE [LARGE SCALE GENOMIC DNA]</scope>
    <source>
        <strain evidence="17 18">DSM 6911</strain>
    </source>
</reference>
<evidence type="ECO:0000256" key="1">
    <source>
        <dbReference type="ARBA" id="ARBA00001120"/>
    </source>
</evidence>
<comment type="cofactor">
    <cofactor evidence="2 14">
        <name>Mg(2+)</name>
        <dbReference type="ChEBI" id="CHEBI:18420"/>
    </cofactor>
</comment>
<dbReference type="HAMAP" id="MF_01249">
    <property type="entry name" value="HPr_kinase"/>
    <property type="match status" value="1"/>
</dbReference>
<evidence type="ECO:0000256" key="8">
    <source>
        <dbReference type="ARBA" id="ARBA00022777"/>
    </source>
</evidence>
<keyword evidence="6 14" id="KW-0479">Metal-binding</keyword>
<dbReference type="SUPFAM" id="SSF75138">
    <property type="entry name" value="HprK N-terminal domain-like"/>
    <property type="match status" value="1"/>
</dbReference>
<dbReference type="GO" id="GO:0000287">
    <property type="term" value="F:magnesium ion binding"/>
    <property type="evidence" value="ECO:0007669"/>
    <property type="project" value="UniProtKB-UniRule"/>
</dbReference>
<dbReference type="PANTHER" id="PTHR30305:SF1">
    <property type="entry name" value="HPR KINASE_PHOSPHORYLASE"/>
    <property type="match status" value="1"/>
</dbReference>
<gene>
    <name evidence="14 17" type="primary">hprK</name>
    <name evidence="17" type="ORF">TICRE_07180</name>
</gene>
<proteinExistence type="inferred from homology"/>
<evidence type="ECO:0000256" key="11">
    <source>
        <dbReference type="ARBA" id="ARBA00023268"/>
    </source>
</evidence>
<organism evidence="17 18">
    <name type="scientific">Tissierella creatinophila DSM 6911</name>
    <dbReference type="NCBI Taxonomy" id="1123403"/>
    <lineage>
        <taxon>Bacteria</taxon>
        <taxon>Bacillati</taxon>
        <taxon>Bacillota</taxon>
        <taxon>Tissierellia</taxon>
        <taxon>Tissierellales</taxon>
        <taxon>Tissierellaceae</taxon>
        <taxon>Tissierella</taxon>
    </lineage>
</organism>
<feature type="region of interest" description="Important for the catalytic mechanism of dephosphorylation" evidence="14">
    <location>
        <begin position="264"/>
        <end position="269"/>
    </location>
</feature>
<comment type="caution">
    <text evidence="17">The sequence shown here is derived from an EMBL/GenBank/DDBJ whole genome shotgun (WGS) entry which is preliminary data.</text>
</comment>
<comment type="subunit">
    <text evidence="14">Homohexamer.</text>
</comment>
<dbReference type="AlphaFoldDB" id="A0A1U7M7R0"/>
<keyword evidence="10 14" id="KW-0460">Magnesium</keyword>
<feature type="active site" evidence="14">
    <location>
        <position position="243"/>
    </location>
</feature>
<protein>
    <recommendedName>
        <fullName evidence="14">HPr kinase/phosphorylase</fullName>
        <shortName evidence="14">HPrK/P</shortName>
        <ecNumber evidence="14">2.7.11.-</ecNumber>
        <ecNumber evidence="14">2.7.4.-</ecNumber>
    </recommendedName>
    <alternativeName>
        <fullName evidence="14">HPr(Ser) kinase/phosphorylase</fullName>
    </alternativeName>
</protein>
<evidence type="ECO:0000256" key="9">
    <source>
        <dbReference type="ARBA" id="ARBA00022840"/>
    </source>
</evidence>
<feature type="binding site" evidence="14">
    <location>
        <position position="202"/>
    </location>
    <ligand>
        <name>Mg(2+)</name>
        <dbReference type="ChEBI" id="CHEBI:18420"/>
    </ligand>
</feature>
<dbReference type="Proteomes" id="UP000186112">
    <property type="component" value="Unassembled WGS sequence"/>
</dbReference>
<dbReference type="GO" id="GO:0005524">
    <property type="term" value="F:ATP binding"/>
    <property type="evidence" value="ECO:0007669"/>
    <property type="project" value="UniProtKB-UniRule"/>
</dbReference>
<evidence type="ECO:0000256" key="4">
    <source>
        <dbReference type="ARBA" id="ARBA00022527"/>
    </source>
</evidence>
<evidence type="ECO:0000256" key="3">
    <source>
        <dbReference type="ARBA" id="ARBA00006883"/>
    </source>
</evidence>
<keyword evidence="18" id="KW-1185">Reference proteome</keyword>
<evidence type="ECO:0000256" key="6">
    <source>
        <dbReference type="ARBA" id="ARBA00022723"/>
    </source>
</evidence>
<dbReference type="RefSeq" id="WP_075725225.1">
    <property type="nucleotide sequence ID" value="NZ_LTDM01000010.1"/>
</dbReference>
<feature type="domain" description="HPr(Ser) kinase/phosphorylase N-terminal" evidence="15">
    <location>
        <begin position="4"/>
        <end position="127"/>
    </location>
</feature>
<keyword evidence="12 14" id="KW-0119">Carbohydrate metabolism</keyword>
<dbReference type="GO" id="GO:0004712">
    <property type="term" value="F:protein serine/threonine/tyrosine kinase activity"/>
    <property type="evidence" value="ECO:0007669"/>
    <property type="project" value="UniProtKB-UniRule"/>
</dbReference>
<dbReference type="InterPro" id="IPR011126">
    <property type="entry name" value="Hpr_kin/Pase_Hpr_N"/>
</dbReference>
<keyword evidence="5 14" id="KW-0808">Transferase</keyword>
<dbReference type="OrthoDB" id="9778803at2"/>
<evidence type="ECO:0000313" key="17">
    <source>
        <dbReference type="EMBL" id="OLS03290.1"/>
    </source>
</evidence>
<feature type="active site" evidence="14">
    <location>
        <position position="139"/>
    </location>
</feature>
<dbReference type="Gene3D" id="3.40.50.300">
    <property type="entry name" value="P-loop containing nucleotide triphosphate hydrolases"/>
    <property type="match status" value="1"/>
</dbReference>
<dbReference type="InterPro" id="IPR011104">
    <property type="entry name" value="Hpr_kin/Pase_C"/>
</dbReference>
<comment type="catalytic activity">
    <reaction evidence="1 14">
        <text>[HPr protein]-L-serine + ATP = [HPr protein]-O-phospho-L-serine + ADP + H(+)</text>
        <dbReference type="Rhea" id="RHEA:46600"/>
        <dbReference type="Rhea" id="RHEA-COMP:11602"/>
        <dbReference type="Rhea" id="RHEA-COMP:11603"/>
        <dbReference type="ChEBI" id="CHEBI:15378"/>
        <dbReference type="ChEBI" id="CHEBI:29999"/>
        <dbReference type="ChEBI" id="CHEBI:30616"/>
        <dbReference type="ChEBI" id="CHEBI:83421"/>
        <dbReference type="ChEBI" id="CHEBI:456216"/>
    </reaction>
</comment>
<dbReference type="GO" id="GO:0004674">
    <property type="term" value="F:protein serine/threonine kinase activity"/>
    <property type="evidence" value="ECO:0007669"/>
    <property type="project" value="UniProtKB-KW"/>
</dbReference>
<keyword evidence="7 14" id="KW-0547">Nucleotide-binding</keyword>
<feature type="active site" evidence="14">
    <location>
        <position position="160"/>
    </location>
</feature>
<feature type="binding site" evidence="14">
    <location>
        <position position="161"/>
    </location>
    <ligand>
        <name>Mg(2+)</name>
        <dbReference type="ChEBI" id="CHEBI:18420"/>
    </ligand>
</feature>
<accession>A0A1U7M7R0</accession>
<evidence type="ECO:0000259" key="16">
    <source>
        <dbReference type="Pfam" id="PF07475"/>
    </source>
</evidence>